<feature type="transmembrane region" description="Helical" evidence="6">
    <location>
        <begin position="50"/>
        <end position="74"/>
    </location>
</feature>
<feature type="transmembrane region" description="Helical" evidence="6">
    <location>
        <begin position="15"/>
        <end position="38"/>
    </location>
</feature>
<evidence type="ECO:0000256" key="3">
    <source>
        <dbReference type="ARBA" id="ARBA00022989"/>
    </source>
</evidence>
<evidence type="ECO:0000256" key="2">
    <source>
        <dbReference type="ARBA" id="ARBA00022692"/>
    </source>
</evidence>
<name>A0A2K1QL27_9PEZI</name>
<gene>
    <name evidence="8" type="ORF">CAC42_4104</name>
</gene>
<dbReference type="PANTHER" id="PTHR33048">
    <property type="entry name" value="PTH11-LIKE INTEGRAL MEMBRANE PROTEIN (AFU_ORTHOLOGUE AFUA_5G11245)"/>
    <property type="match status" value="1"/>
</dbReference>
<evidence type="ECO:0000313" key="9">
    <source>
        <dbReference type="Proteomes" id="UP000243797"/>
    </source>
</evidence>
<dbReference type="InterPro" id="IPR052337">
    <property type="entry name" value="SAT4-like"/>
</dbReference>
<protein>
    <recommendedName>
        <fullName evidence="7">Rhodopsin domain-containing protein</fullName>
    </recommendedName>
</protein>
<keyword evidence="4 6" id="KW-0472">Membrane</keyword>
<feature type="transmembrane region" description="Helical" evidence="6">
    <location>
        <begin position="212"/>
        <end position="231"/>
    </location>
</feature>
<evidence type="ECO:0000259" key="7">
    <source>
        <dbReference type="Pfam" id="PF20684"/>
    </source>
</evidence>
<dbReference type="InterPro" id="IPR049326">
    <property type="entry name" value="Rhodopsin_dom_fungi"/>
</dbReference>
<evidence type="ECO:0000256" key="5">
    <source>
        <dbReference type="ARBA" id="ARBA00038359"/>
    </source>
</evidence>
<reference evidence="8 9" key="1">
    <citation type="submission" date="2017-06" db="EMBL/GenBank/DDBJ databases">
        <title>Draft genome sequence of a variant of Elsinoe murrayae.</title>
        <authorList>
            <person name="Cheng Q."/>
        </authorList>
    </citation>
    <scope>NUCLEOTIDE SEQUENCE [LARGE SCALE GENOMIC DNA]</scope>
    <source>
        <strain evidence="8 9">CQ-2017a</strain>
    </source>
</reference>
<evidence type="ECO:0000256" key="6">
    <source>
        <dbReference type="SAM" id="Phobius"/>
    </source>
</evidence>
<feature type="transmembrane region" description="Helical" evidence="6">
    <location>
        <begin position="178"/>
        <end position="200"/>
    </location>
</feature>
<comment type="similarity">
    <text evidence="5">Belongs to the SAT4 family.</text>
</comment>
<evidence type="ECO:0000313" key="8">
    <source>
        <dbReference type="EMBL" id="PNS15652.1"/>
    </source>
</evidence>
<keyword evidence="2 6" id="KW-0812">Transmembrane</keyword>
<evidence type="ECO:0000256" key="1">
    <source>
        <dbReference type="ARBA" id="ARBA00004141"/>
    </source>
</evidence>
<feature type="domain" description="Rhodopsin" evidence="7">
    <location>
        <begin position="41"/>
        <end position="274"/>
    </location>
</feature>
<feature type="transmembrane region" description="Helical" evidence="6">
    <location>
        <begin position="128"/>
        <end position="150"/>
    </location>
</feature>
<sequence>MALVLDGGRGFGRGAVTLVIVAFIEAALAISLVTLRFFKTRNKRFKWDLFWVVLATLGGVVLQVLGLFATLNGLGKSKTELSPAQVTLALKWTWIGFGIGVFALTTGKLAIIALYLQVAQAAARRERYFLWIMTMVVVASAIGQITLLYMQCDPLPRLWSKEIPGSCAGVLVSTRFGYFQGAFSAFTDFALALYPITIIWNMTGSRATRIGICAVMAGGLLPFTAAIGRVVHLKTLEQLHDPTKQLVPLCIWAITEQWFVIILGCLPPLRSYFARYFNGLASPVASVRLPADVPDPRYVGNGSAASDLSFRTIDLAPDSPKAPASLVAIVETKEDCESEGQEGQRDLEKAI</sequence>
<dbReference type="Proteomes" id="UP000243797">
    <property type="component" value="Unassembled WGS sequence"/>
</dbReference>
<dbReference type="InParanoid" id="A0A2K1QL27"/>
<keyword evidence="3 6" id="KW-1133">Transmembrane helix</keyword>
<proteinExistence type="inferred from homology"/>
<dbReference type="AlphaFoldDB" id="A0A2K1QL27"/>
<organism evidence="8 9">
    <name type="scientific">Sphaceloma murrayae</name>
    <dbReference type="NCBI Taxonomy" id="2082308"/>
    <lineage>
        <taxon>Eukaryota</taxon>
        <taxon>Fungi</taxon>
        <taxon>Dikarya</taxon>
        <taxon>Ascomycota</taxon>
        <taxon>Pezizomycotina</taxon>
        <taxon>Dothideomycetes</taxon>
        <taxon>Dothideomycetidae</taxon>
        <taxon>Myriangiales</taxon>
        <taxon>Elsinoaceae</taxon>
        <taxon>Sphaceloma</taxon>
    </lineage>
</organism>
<comment type="caution">
    <text evidence="8">The sequence shown here is derived from an EMBL/GenBank/DDBJ whole genome shotgun (WGS) entry which is preliminary data.</text>
</comment>
<dbReference type="Pfam" id="PF20684">
    <property type="entry name" value="Fung_rhodopsin"/>
    <property type="match status" value="1"/>
</dbReference>
<dbReference type="EMBL" id="NKHZ01000068">
    <property type="protein sequence ID" value="PNS15652.1"/>
    <property type="molecule type" value="Genomic_DNA"/>
</dbReference>
<keyword evidence="9" id="KW-1185">Reference proteome</keyword>
<feature type="transmembrane region" description="Helical" evidence="6">
    <location>
        <begin position="246"/>
        <end position="266"/>
    </location>
</feature>
<evidence type="ECO:0000256" key="4">
    <source>
        <dbReference type="ARBA" id="ARBA00023136"/>
    </source>
</evidence>
<dbReference type="OrthoDB" id="3934549at2759"/>
<comment type="subcellular location">
    <subcellularLocation>
        <location evidence="1">Membrane</location>
        <topology evidence="1">Multi-pass membrane protein</topology>
    </subcellularLocation>
</comment>
<accession>A0A2K1QL27</accession>
<feature type="transmembrane region" description="Helical" evidence="6">
    <location>
        <begin position="94"/>
        <end position="116"/>
    </location>
</feature>
<dbReference type="GO" id="GO:0016020">
    <property type="term" value="C:membrane"/>
    <property type="evidence" value="ECO:0007669"/>
    <property type="project" value="UniProtKB-SubCell"/>
</dbReference>
<dbReference type="PANTHER" id="PTHR33048:SF165">
    <property type="entry name" value="INTEGRAL MEMBRANE PROTEIN"/>
    <property type="match status" value="1"/>
</dbReference>